<evidence type="ECO:0000313" key="6">
    <source>
        <dbReference type="Proteomes" id="UP000178526"/>
    </source>
</evidence>
<dbReference type="PANTHER" id="PTHR43429:SF3">
    <property type="entry name" value="NITRITE REDUCTASE [NAD(P)H]"/>
    <property type="match status" value="1"/>
</dbReference>
<dbReference type="Gene3D" id="3.50.50.60">
    <property type="entry name" value="FAD/NAD(P)-binding domain"/>
    <property type="match status" value="2"/>
</dbReference>
<dbReference type="PANTHER" id="PTHR43429">
    <property type="entry name" value="PYRIDINE NUCLEOTIDE-DISULFIDE OXIDOREDUCTASE DOMAIN-CONTAINING"/>
    <property type="match status" value="1"/>
</dbReference>
<sequence>MRYIIVGCGAAGLSAANAIRNIDTRGEVFLISDEFNPFYIRPTLTDFLSGELKEEEIFFKNYLASKEIVLLNGKRVLEVVPSENMVILSNGRKETYNYLLLATGAKPKLPQKLLIHREKIFTIKTFADVCRIKERIQNISRVVIFGGGYIAVELIRSLKRRGIEIIYLTGSDYFWPSNLTEVSREDVEWKLKDEGVVIYMDEEINDIIDKNGKEYLVFTNKGKKIQCQLIGAFLGLEPDIDFLADSGIKCDKGILVSEELRTNIANIYSSGDAAQVYDINKKLNRINFGWQSASAQGEIAGQNMAGENAVYISDEDKFFKKLYGPSFKEKW</sequence>
<dbReference type="InterPro" id="IPR023753">
    <property type="entry name" value="FAD/NAD-binding_dom"/>
</dbReference>
<evidence type="ECO:0000256" key="1">
    <source>
        <dbReference type="ARBA" id="ARBA00001974"/>
    </source>
</evidence>
<keyword evidence="2" id="KW-0285">Flavoprotein</keyword>
<gene>
    <name evidence="5" type="ORF">A2042_02625</name>
</gene>
<evidence type="ECO:0000313" key="5">
    <source>
        <dbReference type="EMBL" id="OGL38298.1"/>
    </source>
</evidence>
<dbReference type="GO" id="GO:0016491">
    <property type="term" value="F:oxidoreductase activity"/>
    <property type="evidence" value="ECO:0007669"/>
    <property type="project" value="InterPro"/>
</dbReference>
<dbReference type="PRINTS" id="PR00368">
    <property type="entry name" value="FADPNR"/>
</dbReference>
<dbReference type="SUPFAM" id="SSF51905">
    <property type="entry name" value="FAD/NAD(P)-binding domain"/>
    <property type="match status" value="2"/>
</dbReference>
<comment type="caution">
    <text evidence="5">The sequence shown here is derived from an EMBL/GenBank/DDBJ whole genome shotgun (WGS) entry which is preliminary data.</text>
</comment>
<comment type="cofactor">
    <cofactor evidence="1">
        <name>FAD</name>
        <dbReference type="ChEBI" id="CHEBI:57692"/>
    </cofactor>
</comment>
<accession>A0A1F7RAP8</accession>
<organism evidence="5 6">
    <name type="scientific">Candidatus Schekmanbacteria bacterium GWA2_38_11</name>
    <dbReference type="NCBI Taxonomy" id="1817876"/>
    <lineage>
        <taxon>Bacteria</taxon>
        <taxon>Candidatus Schekmaniibacteriota</taxon>
    </lineage>
</organism>
<keyword evidence="3" id="KW-0274">FAD</keyword>
<dbReference type="InterPro" id="IPR050260">
    <property type="entry name" value="FAD-bd_OxRdtase"/>
</dbReference>
<evidence type="ECO:0000259" key="4">
    <source>
        <dbReference type="Pfam" id="PF07992"/>
    </source>
</evidence>
<dbReference type="AlphaFoldDB" id="A0A1F7RAP8"/>
<evidence type="ECO:0000256" key="3">
    <source>
        <dbReference type="ARBA" id="ARBA00022827"/>
    </source>
</evidence>
<dbReference type="Pfam" id="PF07992">
    <property type="entry name" value="Pyr_redox_2"/>
    <property type="match status" value="1"/>
</dbReference>
<proteinExistence type="predicted"/>
<reference evidence="5 6" key="1">
    <citation type="journal article" date="2016" name="Nat. Commun.">
        <title>Thousands of microbial genomes shed light on interconnected biogeochemical processes in an aquifer system.</title>
        <authorList>
            <person name="Anantharaman K."/>
            <person name="Brown C.T."/>
            <person name="Hug L.A."/>
            <person name="Sharon I."/>
            <person name="Castelle C.J."/>
            <person name="Probst A.J."/>
            <person name="Thomas B.C."/>
            <person name="Singh A."/>
            <person name="Wilkins M.J."/>
            <person name="Karaoz U."/>
            <person name="Brodie E.L."/>
            <person name="Williams K.H."/>
            <person name="Hubbard S.S."/>
            <person name="Banfield J.F."/>
        </authorList>
    </citation>
    <scope>NUCLEOTIDE SEQUENCE [LARGE SCALE GENOMIC DNA]</scope>
</reference>
<evidence type="ECO:0000256" key="2">
    <source>
        <dbReference type="ARBA" id="ARBA00022630"/>
    </source>
</evidence>
<protein>
    <recommendedName>
        <fullName evidence="4">FAD/NAD(P)-binding domain-containing protein</fullName>
    </recommendedName>
</protein>
<dbReference type="PRINTS" id="PR00411">
    <property type="entry name" value="PNDRDTASEI"/>
</dbReference>
<name>A0A1F7RAP8_9BACT</name>
<dbReference type="InterPro" id="IPR036188">
    <property type="entry name" value="FAD/NAD-bd_sf"/>
</dbReference>
<dbReference type="EMBL" id="MGDB01000151">
    <property type="protein sequence ID" value="OGL38298.1"/>
    <property type="molecule type" value="Genomic_DNA"/>
</dbReference>
<dbReference type="Proteomes" id="UP000178526">
    <property type="component" value="Unassembled WGS sequence"/>
</dbReference>
<feature type="domain" description="FAD/NAD(P)-binding" evidence="4">
    <location>
        <begin position="2"/>
        <end position="283"/>
    </location>
</feature>